<feature type="domain" description="RNA polymerase sigma-70 region 2" evidence="6">
    <location>
        <begin position="25"/>
        <end position="86"/>
    </location>
</feature>
<evidence type="ECO:0000256" key="4">
    <source>
        <dbReference type="ARBA" id="ARBA00023163"/>
    </source>
</evidence>
<dbReference type="EMBL" id="JAHKKG010000023">
    <property type="protein sequence ID" value="MBU2670778.1"/>
    <property type="molecule type" value="Genomic_DNA"/>
</dbReference>
<keyword evidence="1" id="KW-0805">Transcription regulation</keyword>
<dbReference type="RefSeq" id="WP_215796014.1">
    <property type="nucleotide sequence ID" value="NZ_JAHKKG010000023.1"/>
</dbReference>
<sequence length="724" mass="77100">MSSELDDDLVVAARGGDPAARQELAARCLPLVYTVVGRAAERDLDVDDIVQETMVDLMTGLPGLREPGRLRSWVVTVALRRLADARGAAREQRLARAGGLTELSERPDPASDFSGLVILRQALTREQRDVAEATRWLDPANRDLLSLWWLEIGGHLTRGEVAAAVGRPASHVAVQVQRMREQLDTSRRVVAGLRGGDCAVLADVTESWDGEPDPLWRKRIARHLQSCPACAEGGRRLIAPERLLAGLPLLVPPPGSATLAAATTASGTAKTSGAASTSGGANIGHAATGVRAGTSLLKFALPAVAAIGLTAGVVACRPDQGGPTEAAPPPVAVVTPSTRTTTEAPKPSPTPTGTATTAPATKAPKSTGFVYPAPGDRAEAAGRLPARATKSENLGQQKTNLGTNIIRDLGFSGVVSGQSLWTYGDTILDKEINGIKPMAYDAVALGIQDDPSKINFKNLGGFGQPDNWVPLTARENATGGVSRFAMGGTNVIEYAPGQGLVYYLKNDRQGGVNRLLGAGVARVKADKTGATATRTRPVHSANTGEDKDTLLWGPDDPWYGDIGITYDPRDKKVYAYGNGPDKGIYLARVPAARADDVTAYEYWDESRKAWYTGLRKVGEKQAIFGLYENYGQSNAFWSNHYNAWMYVTSGDFLGKTIAVRTAPKLEGPWTRLTKVSDACPAGDGACYAVAPHPEYDETGRTVLVSYTQVAGDKMTLHLRRVTFE</sequence>
<keyword evidence="4" id="KW-0804">Transcription</keyword>
<dbReference type="InterPro" id="IPR014284">
    <property type="entry name" value="RNA_pol_sigma-70_dom"/>
</dbReference>
<dbReference type="InterPro" id="IPR013325">
    <property type="entry name" value="RNA_pol_sigma_r2"/>
</dbReference>
<dbReference type="SUPFAM" id="SSF88946">
    <property type="entry name" value="Sigma2 domain of RNA polymerase sigma factors"/>
    <property type="match status" value="1"/>
</dbReference>
<evidence type="ECO:0000256" key="5">
    <source>
        <dbReference type="SAM" id="MobiDB-lite"/>
    </source>
</evidence>
<dbReference type="InterPro" id="IPR007627">
    <property type="entry name" value="RNA_pol_sigma70_r2"/>
</dbReference>
<dbReference type="Gene3D" id="1.10.1740.10">
    <property type="match status" value="1"/>
</dbReference>
<comment type="caution">
    <text evidence="7">The sequence shown here is derived from an EMBL/GenBank/DDBJ whole genome shotgun (WGS) entry which is preliminary data.</text>
</comment>
<organism evidence="7 8">
    <name type="scientific">Paractinoplanes bogorensis</name>
    <dbReference type="NCBI Taxonomy" id="1610840"/>
    <lineage>
        <taxon>Bacteria</taxon>
        <taxon>Bacillati</taxon>
        <taxon>Actinomycetota</taxon>
        <taxon>Actinomycetes</taxon>
        <taxon>Micromonosporales</taxon>
        <taxon>Micromonosporaceae</taxon>
        <taxon>Paractinoplanes</taxon>
    </lineage>
</organism>
<feature type="region of interest" description="Disordered" evidence="5">
    <location>
        <begin position="320"/>
        <end position="367"/>
    </location>
</feature>
<protein>
    <submittedName>
        <fullName evidence="7">Sigma-70 family RNA polymerase sigma factor</fullName>
    </submittedName>
</protein>
<dbReference type="NCBIfam" id="TIGR02937">
    <property type="entry name" value="sigma70-ECF"/>
    <property type="match status" value="1"/>
</dbReference>
<name>A0ABS5Z509_9ACTN</name>
<reference evidence="7 8" key="1">
    <citation type="submission" date="2021-06" db="EMBL/GenBank/DDBJ databases">
        <title>Actinoplanes lichenicola sp. nov., and Actinoplanes ovalisporus sp. nov., isolated from lichen in Thailand.</title>
        <authorList>
            <person name="Saeng-In P."/>
            <person name="Kanchanasin P."/>
            <person name="Yuki M."/>
            <person name="Kudo T."/>
            <person name="Ohkuma M."/>
            <person name="Phongsopitanun W."/>
            <person name="Tanasupawat S."/>
        </authorList>
    </citation>
    <scope>NUCLEOTIDE SEQUENCE [LARGE SCALE GENOMIC DNA]</scope>
    <source>
        <strain evidence="7 8">NBRC 110975</strain>
    </source>
</reference>
<feature type="compositionally biased region" description="Low complexity" evidence="5">
    <location>
        <begin position="332"/>
        <end position="367"/>
    </location>
</feature>
<dbReference type="PANTHER" id="PTHR43133">
    <property type="entry name" value="RNA POLYMERASE ECF-TYPE SIGMA FACTO"/>
    <property type="match status" value="1"/>
</dbReference>
<keyword evidence="2" id="KW-0731">Sigma factor</keyword>
<dbReference type="InterPro" id="IPR039425">
    <property type="entry name" value="RNA_pol_sigma-70-like"/>
</dbReference>
<proteinExistence type="predicted"/>
<keyword evidence="8" id="KW-1185">Reference proteome</keyword>
<dbReference type="Pfam" id="PF04542">
    <property type="entry name" value="Sigma70_r2"/>
    <property type="match status" value="1"/>
</dbReference>
<evidence type="ECO:0000256" key="3">
    <source>
        <dbReference type="ARBA" id="ARBA00023125"/>
    </source>
</evidence>
<accession>A0ABS5Z509</accession>
<dbReference type="PANTHER" id="PTHR43133:SF8">
    <property type="entry name" value="RNA POLYMERASE SIGMA FACTOR HI_1459-RELATED"/>
    <property type="match status" value="1"/>
</dbReference>
<evidence type="ECO:0000256" key="1">
    <source>
        <dbReference type="ARBA" id="ARBA00023015"/>
    </source>
</evidence>
<evidence type="ECO:0000256" key="2">
    <source>
        <dbReference type="ARBA" id="ARBA00023082"/>
    </source>
</evidence>
<evidence type="ECO:0000313" key="8">
    <source>
        <dbReference type="Proteomes" id="UP001519654"/>
    </source>
</evidence>
<evidence type="ECO:0000313" key="7">
    <source>
        <dbReference type="EMBL" id="MBU2670778.1"/>
    </source>
</evidence>
<gene>
    <name evidence="7" type="ORF">KOI35_45485</name>
</gene>
<keyword evidence="3" id="KW-0238">DNA-binding</keyword>
<evidence type="ECO:0000259" key="6">
    <source>
        <dbReference type="Pfam" id="PF04542"/>
    </source>
</evidence>
<dbReference type="Proteomes" id="UP001519654">
    <property type="component" value="Unassembled WGS sequence"/>
</dbReference>